<evidence type="ECO:0000313" key="4">
    <source>
        <dbReference type="Proteomes" id="UP001057498"/>
    </source>
</evidence>
<evidence type="ECO:0000256" key="1">
    <source>
        <dbReference type="ARBA" id="ARBA00022649"/>
    </source>
</evidence>
<dbReference type="EMBL" id="AP025730">
    <property type="protein sequence ID" value="BDI07204.1"/>
    <property type="molecule type" value="Genomic_DNA"/>
</dbReference>
<keyword evidence="4" id="KW-1185">Reference proteome</keyword>
<organism evidence="3 4">
    <name type="scientific">Sphaerotilus microaerophilus</name>
    <dbReference type="NCBI Taxonomy" id="2914710"/>
    <lineage>
        <taxon>Bacteria</taxon>
        <taxon>Pseudomonadati</taxon>
        <taxon>Pseudomonadota</taxon>
        <taxon>Betaproteobacteria</taxon>
        <taxon>Burkholderiales</taxon>
        <taxon>Sphaerotilaceae</taxon>
        <taxon>Sphaerotilus</taxon>
    </lineage>
</organism>
<evidence type="ECO:0008006" key="5">
    <source>
        <dbReference type="Google" id="ProtNLM"/>
    </source>
</evidence>
<dbReference type="InterPro" id="IPR009956">
    <property type="entry name" value="Post-segregation_anti-tox_CcdA"/>
</dbReference>
<dbReference type="Proteomes" id="UP001057498">
    <property type="component" value="Chromosome"/>
</dbReference>
<evidence type="ECO:0000313" key="3">
    <source>
        <dbReference type="EMBL" id="BDI07204.1"/>
    </source>
</evidence>
<keyword evidence="1" id="KW-1277">Toxin-antitoxin system</keyword>
<proteinExistence type="predicted"/>
<sequence length="91" mass="9530">MTEARTLPNALPRPDNPTRPAAESVNAQQPNGSARAAALDVLSTDVVASTAGVGPTSSEGERWLAENQRALVSSDEIVSRGGLPLARYRAF</sequence>
<dbReference type="RefSeq" id="WP_346433166.1">
    <property type="nucleotide sequence ID" value="NZ_AP025730.1"/>
</dbReference>
<feature type="region of interest" description="Disordered" evidence="2">
    <location>
        <begin position="1"/>
        <end position="34"/>
    </location>
</feature>
<gene>
    <name evidence="3" type="ORF">CATMQ487_41740</name>
</gene>
<accession>A0ABM7YRJ5</accession>
<evidence type="ECO:0000256" key="2">
    <source>
        <dbReference type="SAM" id="MobiDB-lite"/>
    </source>
</evidence>
<dbReference type="Pfam" id="PF07362">
    <property type="entry name" value="CcdA"/>
    <property type="match status" value="1"/>
</dbReference>
<name>A0ABM7YRJ5_9BURK</name>
<protein>
    <recommendedName>
        <fullName evidence="5">Post-segregation antitoxin CcdA</fullName>
    </recommendedName>
</protein>
<reference evidence="3" key="1">
    <citation type="submission" date="2022-04" db="EMBL/GenBank/DDBJ databases">
        <title>Whole genome sequence of Sphaerotilus sp. FB-5.</title>
        <authorList>
            <person name="Takeda M."/>
            <person name="Narihara S."/>
            <person name="Akimoto M."/>
            <person name="Akimoto R."/>
            <person name="Nishiyashiki S."/>
            <person name="Murakami T."/>
        </authorList>
    </citation>
    <scope>NUCLEOTIDE SEQUENCE</scope>
    <source>
        <strain evidence="3">FB-5</strain>
    </source>
</reference>